<gene>
    <name evidence="4" type="ORF">O3H35_08520</name>
    <name evidence="3" type="ORF">O3H54_03400</name>
</gene>
<dbReference type="Proteomes" id="UP001074446">
    <property type="component" value="Unassembled WGS sequence"/>
</dbReference>
<dbReference type="Gene3D" id="3.40.50.20">
    <property type="match status" value="1"/>
</dbReference>
<dbReference type="InterPro" id="IPR036412">
    <property type="entry name" value="HAD-like_sf"/>
</dbReference>
<evidence type="ECO:0000259" key="2">
    <source>
        <dbReference type="PROSITE" id="PS50975"/>
    </source>
</evidence>
<organism evidence="4">
    <name type="scientific">Methanobacterium veterum</name>
    <dbReference type="NCBI Taxonomy" id="408577"/>
    <lineage>
        <taxon>Archaea</taxon>
        <taxon>Methanobacteriati</taxon>
        <taxon>Methanobacteriota</taxon>
        <taxon>Methanomada group</taxon>
        <taxon>Methanobacteria</taxon>
        <taxon>Methanobacteriales</taxon>
        <taxon>Methanobacteriaceae</taxon>
        <taxon>Methanobacterium</taxon>
    </lineage>
</organism>
<dbReference type="CDD" id="cd01427">
    <property type="entry name" value="HAD_like"/>
    <property type="match status" value="1"/>
</dbReference>
<dbReference type="EMBL" id="JAPVER010000018">
    <property type="protein sequence ID" value="MCZ3364921.1"/>
    <property type="molecule type" value="Genomic_DNA"/>
</dbReference>
<dbReference type="PROSITE" id="PS50975">
    <property type="entry name" value="ATP_GRASP"/>
    <property type="match status" value="1"/>
</dbReference>
<name>A0A9E5DNA1_9EURY</name>
<dbReference type="Gene3D" id="3.30.470.20">
    <property type="entry name" value="ATP-grasp fold, B domain"/>
    <property type="match status" value="1"/>
</dbReference>
<proteinExistence type="predicted"/>
<dbReference type="SUPFAM" id="SSF56784">
    <property type="entry name" value="HAD-like"/>
    <property type="match status" value="1"/>
</dbReference>
<protein>
    <submittedName>
        <fullName evidence="4">ATP-grasp domain-containing protein</fullName>
    </submittedName>
</protein>
<evidence type="ECO:0000256" key="1">
    <source>
        <dbReference type="PROSITE-ProRule" id="PRU00409"/>
    </source>
</evidence>
<dbReference type="EMBL" id="JAPVES010000030">
    <property type="protein sequence ID" value="MCZ3372676.1"/>
    <property type="molecule type" value="Genomic_DNA"/>
</dbReference>
<accession>A0A9E5DNA1</accession>
<dbReference type="GO" id="GO:0046872">
    <property type="term" value="F:metal ion binding"/>
    <property type="evidence" value="ECO:0007669"/>
    <property type="project" value="InterPro"/>
</dbReference>
<reference evidence="4" key="1">
    <citation type="submission" date="2022-12" db="EMBL/GenBank/DDBJ databases">
        <title>Reclassification of two methanogenic archaea species isolated from the Kolyma lowland permafrost.</title>
        <authorList>
            <person name="Trubitsyn V.E."/>
            <person name="Rivkina E.M."/>
            <person name="Shcherbakova V.A."/>
        </authorList>
    </citation>
    <scope>NUCLEOTIDE SEQUENCE</scope>
    <source>
        <strain evidence="3">M2</strain>
        <strain evidence="4">MK4</strain>
    </source>
</reference>
<evidence type="ECO:0000313" key="3">
    <source>
        <dbReference type="EMBL" id="MCZ3364921.1"/>
    </source>
</evidence>
<comment type="caution">
    <text evidence="4">The sequence shown here is derived from an EMBL/GenBank/DDBJ whole genome shotgun (WGS) entry which is preliminary data.</text>
</comment>
<dbReference type="SUPFAM" id="SSF56059">
    <property type="entry name" value="Glutathione synthetase ATP-binding domain-like"/>
    <property type="match status" value="1"/>
</dbReference>
<dbReference type="Proteomes" id="UP001068021">
    <property type="component" value="Unassembled WGS sequence"/>
</dbReference>
<dbReference type="GO" id="GO:0005524">
    <property type="term" value="F:ATP binding"/>
    <property type="evidence" value="ECO:0007669"/>
    <property type="project" value="UniProtKB-UniRule"/>
</dbReference>
<keyword evidence="1" id="KW-0547">Nucleotide-binding</keyword>
<dbReference type="Pfam" id="PF15632">
    <property type="entry name" value="ATPgrasp_Ter"/>
    <property type="match status" value="1"/>
</dbReference>
<dbReference type="InterPro" id="IPR011761">
    <property type="entry name" value="ATP-grasp"/>
</dbReference>
<evidence type="ECO:0000313" key="5">
    <source>
        <dbReference type="Proteomes" id="UP001068021"/>
    </source>
</evidence>
<keyword evidence="1" id="KW-0067">ATP-binding</keyword>
<dbReference type="RefSeq" id="WP_048080227.1">
    <property type="nucleotide sequence ID" value="NZ_JAPVER010000018.1"/>
</dbReference>
<evidence type="ECO:0000313" key="4">
    <source>
        <dbReference type="EMBL" id="MCZ3372676.1"/>
    </source>
</evidence>
<sequence>MKKIEKKNVLVFPGGTEIGLEIWNSLKDCKEVNLFSAGSPVSNHAPYVFHNHSIIPEVKKAGWLDELNSLIKKFSIDYIFPAHDDVIVALAQNSVKVRSKIISSPLRTCLITRSKSETYNTFKSLLPVPKLFHKVSDIKSFPVFVKPDKGQGSQDAELVKDLDSLKYLLKNKPELIILEYLNGKEYTVDCFSHREKGLLFCGGRERIRTRNGISMNSKPVSSRINKIFNKYALTITKELEIYGAWFFQLKQDSTGKYKLLEISPRISGTMATNRIFGVNFPLLSIYENEGFNLDILLNKHNIEIDRALINRYKHDIDYNKVYVDLDDTLIINNKVNTQLIKFLYQAVNEGCKIILISKTENDIQTYLRKWKIECLFDEIILLKKEDSKANYIDPINSIFIDDSFSERKSVYCQHCIPTFDSSMIEVLMDSRV</sequence>
<feature type="domain" description="ATP-grasp" evidence="2">
    <location>
        <begin position="116"/>
        <end position="289"/>
    </location>
</feature>
<keyword evidence="5" id="KW-1185">Reference proteome</keyword>
<dbReference type="AlphaFoldDB" id="A0A9E5DNA1"/>